<proteinExistence type="inferred from homology"/>
<dbReference type="PRINTS" id="PR00725">
    <property type="entry name" value="DADACBPTASE1"/>
</dbReference>
<evidence type="ECO:0000256" key="5">
    <source>
        <dbReference type="ARBA" id="ARBA00022984"/>
    </source>
</evidence>
<evidence type="ECO:0000256" key="2">
    <source>
        <dbReference type="ARBA" id="ARBA00022729"/>
    </source>
</evidence>
<dbReference type="InterPro" id="IPR036680">
    <property type="entry name" value="SPOR-like_sf"/>
</dbReference>
<sequence>MAASRIAILVLALTALAFASGTALAQAERYAVFVADMETGEVLHARRADAPRFPASLTKMMTLYMLFEAERDGRITLDDMLPVSAEAASRPASRLGLAEGAEIRAEDAVRALIIASANDVAVVVAEHLGGTETAFAEAMTERARRLGLTATTFRNASGLPDPLQRTTARDMARLAYALQRDFPERYHYFAETRFAWNGRSIPSHNTLVGNMRGVDGLKTGYIRASGFNVALTAGRHERRLVAIIMGGASPAVRDAHARELLEAAFATLDARDQGRLLARLDVPRLNPIREQELLTAELAGLPGRTEQGSARSAPPVRVELADADSLAAPAAPAPEISVLSLPRGWSIQVGAYGSEAAARARLETVSAMGLEDLISGARYAPEPLERGATRLWRARFAGLDVDAARAACARLQARGEACFTVAPDA</sequence>
<organism evidence="13 14">
    <name type="scientific">Alkalicaulis satelles</name>
    <dbReference type="NCBI Taxonomy" id="2609175"/>
    <lineage>
        <taxon>Bacteria</taxon>
        <taxon>Pseudomonadati</taxon>
        <taxon>Pseudomonadota</taxon>
        <taxon>Alphaproteobacteria</taxon>
        <taxon>Maricaulales</taxon>
        <taxon>Maricaulaceae</taxon>
        <taxon>Alkalicaulis</taxon>
    </lineage>
</organism>
<dbReference type="InterPro" id="IPR001967">
    <property type="entry name" value="Peptidase_S11_N"/>
</dbReference>
<keyword evidence="6" id="KW-0961">Cell wall biogenesis/degradation</keyword>
<feature type="active site" description="Proton acceptor" evidence="7">
    <location>
        <position position="59"/>
    </location>
</feature>
<dbReference type="Gene3D" id="3.40.710.10">
    <property type="entry name" value="DD-peptidase/beta-lactamase superfamily"/>
    <property type="match status" value="1"/>
</dbReference>
<dbReference type="GO" id="GO:0008360">
    <property type="term" value="P:regulation of cell shape"/>
    <property type="evidence" value="ECO:0007669"/>
    <property type="project" value="UniProtKB-KW"/>
</dbReference>
<evidence type="ECO:0000256" key="10">
    <source>
        <dbReference type="SAM" id="SignalP"/>
    </source>
</evidence>
<feature type="active site" evidence="7">
    <location>
        <position position="116"/>
    </location>
</feature>
<feature type="domain" description="SPOR" evidence="12">
    <location>
        <begin position="342"/>
        <end position="421"/>
    </location>
</feature>
<keyword evidence="14" id="KW-1185">Reference proteome</keyword>
<dbReference type="InterPro" id="IPR018044">
    <property type="entry name" value="Peptidase_S11"/>
</dbReference>
<dbReference type="Pfam" id="PF00768">
    <property type="entry name" value="Peptidase_S11"/>
    <property type="match status" value="1"/>
</dbReference>
<dbReference type="SUPFAM" id="SSF56601">
    <property type="entry name" value="beta-lactamase/transpeptidase-like"/>
    <property type="match status" value="1"/>
</dbReference>
<evidence type="ECO:0000256" key="3">
    <source>
        <dbReference type="ARBA" id="ARBA00022801"/>
    </source>
</evidence>
<dbReference type="EMBL" id="VWOJ01000001">
    <property type="protein sequence ID" value="KAA5804995.1"/>
    <property type="molecule type" value="Genomic_DNA"/>
</dbReference>
<dbReference type="Gene3D" id="3.30.70.1070">
    <property type="entry name" value="Sporulation related repeat"/>
    <property type="match status" value="1"/>
</dbReference>
<accession>A0A5M6ZM69</accession>
<reference evidence="13 14" key="1">
    <citation type="submission" date="2019-09" db="EMBL/GenBank/DDBJ databases">
        <authorList>
            <person name="Kevbrin V."/>
            <person name="Grouzdev D.S."/>
        </authorList>
    </citation>
    <scope>NUCLEOTIDE SEQUENCE [LARGE SCALE GENOMIC DNA]</scope>
    <source>
        <strain evidence="13 14">G-192</strain>
    </source>
</reference>
<dbReference type="GO" id="GO:0071555">
    <property type="term" value="P:cell wall organization"/>
    <property type="evidence" value="ECO:0007669"/>
    <property type="project" value="UniProtKB-KW"/>
</dbReference>
<keyword evidence="5" id="KW-0573">Peptidoglycan synthesis</keyword>
<feature type="domain" description="Peptidase S11 D-alanyl-D-alanine carboxypeptidase A N-terminal" evidence="11">
    <location>
        <begin position="31"/>
        <end position="247"/>
    </location>
</feature>
<dbReference type="GO" id="GO:0009002">
    <property type="term" value="F:serine-type D-Ala-D-Ala carboxypeptidase activity"/>
    <property type="evidence" value="ECO:0007669"/>
    <property type="project" value="InterPro"/>
</dbReference>
<comment type="caution">
    <text evidence="13">The sequence shown here is derived from an EMBL/GenBank/DDBJ whole genome shotgun (WGS) entry which is preliminary data.</text>
</comment>
<evidence type="ECO:0000256" key="4">
    <source>
        <dbReference type="ARBA" id="ARBA00022960"/>
    </source>
</evidence>
<dbReference type="Proteomes" id="UP000325122">
    <property type="component" value="Unassembled WGS sequence"/>
</dbReference>
<dbReference type="InterPro" id="IPR012338">
    <property type="entry name" value="Beta-lactam/transpept-like"/>
</dbReference>
<gene>
    <name evidence="13" type="ORF">F1654_03090</name>
</gene>
<feature type="chain" id="PRO_5024348138" evidence="10">
    <location>
        <begin position="26"/>
        <end position="425"/>
    </location>
</feature>
<dbReference type="GO" id="GO:0042834">
    <property type="term" value="F:peptidoglycan binding"/>
    <property type="evidence" value="ECO:0007669"/>
    <property type="project" value="InterPro"/>
</dbReference>
<feature type="active site" description="Acyl-ester intermediate" evidence="7">
    <location>
        <position position="56"/>
    </location>
</feature>
<dbReference type="GO" id="GO:0009252">
    <property type="term" value="P:peptidoglycan biosynthetic process"/>
    <property type="evidence" value="ECO:0007669"/>
    <property type="project" value="UniProtKB-KW"/>
</dbReference>
<evidence type="ECO:0000313" key="13">
    <source>
        <dbReference type="EMBL" id="KAA5804995.1"/>
    </source>
</evidence>
<feature type="signal peptide" evidence="10">
    <location>
        <begin position="1"/>
        <end position="25"/>
    </location>
</feature>
<evidence type="ECO:0000256" key="6">
    <source>
        <dbReference type="ARBA" id="ARBA00023316"/>
    </source>
</evidence>
<evidence type="ECO:0000256" key="9">
    <source>
        <dbReference type="RuleBase" id="RU004016"/>
    </source>
</evidence>
<dbReference type="AlphaFoldDB" id="A0A5M6ZM69"/>
<evidence type="ECO:0000256" key="7">
    <source>
        <dbReference type="PIRSR" id="PIRSR618044-1"/>
    </source>
</evidence>
<evidence type="ECO:0000313" key="14">
    <source>
        <dbReference type="Proteomes" id="UP000325122"/>
    </source>
</evidence>
<evidence type="ECO:0000259" key="12">
    <source>
        <dbReference type="Pfam" id="PF05036"/>
    </source>
</evidence>
<keyword evidence="13" id="KW-0645">Protease</keyword>
<dbReference type="InterPro" id="IPR007730">
    <property type="entry name" value="SPOR-like_dom"/>
</dbReference>
<keyword evidence="3" id="KW-0378">Hydrolase</keyword>
<dbReference type="Pfam" id="PF05036">
    <property type="entry name" value="SPOR"/>
    <property type="match status" value="1"/>
</dbReference>
<dbReference type="RefSeq" id="WP_150022026.1">
    <property type="nucleotide sequence ID" value="NZ_VWOJ01000001.1"/>
</dbReference>
<feature type="binding site" evidence="8">
    <location>
        <position position="218"/>
    </location>
    <ligand>
        <name>substrate</name>
    </ligand>
</feature>
<comment type="similarity">
    <text evidence="1 9">Belongs to the peptidase S11 family.</text>
</comment>
<evidence type="ECO:0000256" key="8">
    <source>
        <dbReference type="PIRSR" id="PIRSR618044-2"/>
    </source>
</evidence>
<dbReference type="PANTHER" id="PTHR21581">
    <property type="entry name" value="D-ALANYL-D-ALANINE CARBOXYPEPTIDASE"/>
    <property type="match status" value="1"/>
</dbReference>
<dbReference type="PANTHER" id="PTHR21581:SF6">
    <property type="entry name" value="TRAFFICKING PROTEIN PARTICLE COMPLEX SUBUNIT 12"/>
    <property type="match status" value="1"/>
</dbReference>
<name>A0A5M6ZM69_9PROT</name>
<keyword evidence="2 10" id="KW-0732">Signal</keyword>
<evidence type="ECO:0000256" key="1">
    <source>
        <dbReference type="ARBA" id="ARBA00007164"/>
    </source>
</evidence>
<keyword evidence="4" id="KW-0133">Cell shape</keyword>
<dbReference type="GO" id="GO:0006508">
    <property type="term" value="P:proteolysis"/>
    <property type="evidence" value="ECO:0007669"/>
    <property type="project" value="InterPro"/>
</dbReference>
<keyword evidence="13" id="KW-0121">Carboxypeptidase</keyword>
<protein>
    <submittedName>
        <fullName evidence="13">D-alanyl-D-alanine carboxypeptidase</fullName>
    </submittedName>
</protein>
<evidence type="ECO:0000259" key="11">
    <source>
        <dbReference type="Pfam" id="PF00768"/>
    </source>
</evidence>